<dbReference type="EMBL" id="SRYO01000008">
    <property type="protein sequence ID" value="TGY35042.1"/>
    <property type="molecule type" value="Genomic_DNA"/>
</dbReference>
<proteinExistence type="predicted"/>
<reference evidence="5 6" key="1">
    <citation type="submission" date="2019-04" db="EMBL/GenBank/DDBJ databases">
        <title>Microbes associate with the intestines of laboratory mice.</title>
        <authorList>
            <person name="Navarre W."/>
            <person name="Wong E."/>
            <person name="Huang K."/>
            <person name="Tropini C."/>
            <person name="Ng K."/>
            <person name="Yu B."/>
        </authorList>
    </citation>
    <scope>NUCLEOTIDE SEQUENCE [LARGE SCALE GENOMIC DNA]</scope>
    <source>
        <strain evidence="5 6">NM46_B2-13</strain>
    </source>
</reference>
<evidence type="ECO:0000259" key="4">
    <source>
        <dbReference type="Pfam" id="PF04586"/>
    </source>
</evidence>
<dbReference type="GO" id="GO:0006508">
    <property type="term" value="P:proteolysis"/>
    <property type="evidence" value="ECO:0007669"/>
    <property type="project" value="UniProtKB-KW"/>
</dbReference>
<keyword evidence="3" id="KW-0378">Hydrolase</keyword>
<dbReference type="Proteomes" id="UP000309893">
    <property type="component" value="Unassembled WGS sequence"/>
</dbReference>
<comment type="caution">
    <text evidence="5">The sequence shown here is derived from an EMBL/GenBank/DDBJ whole genome shotgun (WGS) entry which is preliminary data.</text>
</comment>
<evidence type="ECO:0000313" key="5">
    <source>
        <dbReference type="EMBL" id="TGY35042.1"/>
    </source>
</evidence>
<dbReference type="GO" id="GO:0008233">
    <property type="term" value="F:peptidase activity"/>
    <property type="evidence" value="ECO:0007669"/>
    <property type="project" value="UniProtKB-KW"/>
</dbReference>
<accession>A0A4S2D257</accession>
<dbReference type="InterPro" id="IPR054613">
    <property type="entry name" value="Peptidase_S78_dom"/>
</dbReference>
<dbReference type="OrthoDB" id="3268964at2"/>
<evidence type="ECO:0000256" key="2">
    <source>
        <dbReference type="ARBA" id="ARBA00022670"/>
    </source>
</evidence>
<keyword evidence="2" id="KW-0645">Protease</keyword>
<dbReference type="Pfam" id="PF25209">
    <property type="entry name" value="Phage_capsid_4"/>
    <property type="match status" value="1"/>
</dbReference>
<dbReference type="AlphaFoldDB" id="A0A4S2D257"/>
<organism evidence="5 6">
    <name type="scientific">Microbacterium laevaniformans</name>
    <dbReference type="NCBI Taxonomy" id="36807"/>
    <lineage>
        <taxon>Bacteria</taxon>
        <taxon>Bacillati</taxon>
        <taxon>Actinomycetota</taxon>
        <taxon>Actinomycetes</taxon>
        <taxon>Micrococcales</taxon>
        <taxon>Microbacteriaceae</taxon>
        <taxon>Microbacterium</taxon>
    </lineage>
</organism>
<keyword evidence="1" id="KW-1188">Viral release from host cell</keyword>
<protein>
    <recommendedName>
        <fullName evidence="4">Prohead serine protease domain-containing protein</fullName>
    </recommendedName>
</protein>
<evidence type="ECO:0000256" key="1">
    <source>
        <dbReference type="ARBA" id="ARBA00022612"/>
    </source>
</evidence>
<evidence type="ECO:0000313" key="6">
    <source>
        <dbReference type="Proteomes" id="UP000309893"/>
    </source>
</evidence>
<sequence>MTDLETRSFQVRADATDARTFTGIAVPYDTPASIGGYYRETFKRGSVNLPASGRVLLYWRHEEPIGLVTAHRDTADGWEITAHISETPRGDEAYTLLRDGVLDELSIGFVPQAHEEDDQTGDITRTAVEVREVSIVPYGAYSRDAAVTDVRHAAANTDAAPAAERQSPMTDIITAAEVTELRGAIEDLGRTVEGLRTADRDEATVTDTRSAGEILKAIVSGDEATIRAYNETVERAYTGGTTADAVNKPGWVGDLTRIFDASSGVLADTFSTGTLPAMGNSIEFAELSVNTLTVAEQAAEGDDIATGKVSITTRTAPVKTYAGSTELSRQEIDRSSVGVLNTSLAGLTIAAGARKKAVLRAAYEDLYAARTAIAGNGGVVVLGATLSAGVAGNWEDALIDAALKFESINLPLERLIVSATVFKKLRSLTVSGERVFTVAEKNASGTLNLPGLSGDFAGIDVRLDSGATGDKAAFVNSQALRAYDSALVSLSDEKISNLTKQFAVYKYGAVAAEIPQAVVPVKLAAS</sequence>
<feature type="domain" description="Prohead serine protease" evidence="4">
    <location>
        <begin position="9"/>
        <end position="148"/>
    </location>
</feature>
<dbReference type="SUPFAM" id="SSF56563">
    <property type="entry name" value="Major capsid protein gp5"/>
    <property type="match status" value="1"/>
</dbReference>
<gene>
    <name evidence="5" type="ORF">E5344_12210</name>
</gene>
<name>A0A4S2D257_9MICO</name>
<dbReference type="Pfam" id="PF04586">
    <property type="entry name" value="Peptidase_S78"/>
    <property type="match status" value="1"/>
</dbReference>
<evidence type="ECO:0000256" key="3">
    <source>
        <dbReference type="ARBA" id="ARBA00022801"/>
    </source>
</evidence>
<dbReference type="RefSeq" id="WP_135949798.1">
    <property type="nucleotide sequence ID" value="NZ_SRYO01000008.1"/>
</dbReference>